<dbReference type="SUPFAM" id="SSF51735">
    <property type="entry name" value="NAD(P)-binding Rossmann-fold domains"/>
    <property type="match status" value="1"/>
</dbReference>
<dbReference type="InterPro" id="IPR020843">
    <property type="entry name" value="ER"/>
</dbReference>
<accession>A0A3N0CF64</accession>
<evidence type="ECO:0000259" key="1">
    <source>
        <dbReference type="SMART" id="SM00829"/>
    </source>
</evidence>
<dbReference type="GO" id="GO:0016491">
    <property type="term" value="F:oxidoreductase activity"/>
    <property type="evidence" value="ECO:0007669"/>
    <property type="project" value="InterPro"/>
</dbReference>
<evidence type="ECO:0000313" key="2">
    <source>
        <dbReference type="EMBL" id="RNL61929.1"/>
    </source>
</evidence>
<dbReference type="InterPro" id="IPR052711">
    <property type="entry name" value="Zinc_ADH-like"/>
</dbReference>
<dbReference type="SMART" id="SM00829">
    <property type="entry name" value="PKS_ER"/>
    <property type="match status" value="1"/>
</dbReference>
<dbReference type="InterPro" id="IPR036291">
    <property type="entry name" value="NAD(P)-bd_dom_sf"/>
</dbReference>
<dbReference type="Pfam" id="PF00107">
    <property type="entry name" value="ADH_zinc_N"/>
    <property type="match status" value="1"/>
</dbReference>
<dbReference type="PANTHER" id="PTHR45033:SF3">
    <property type="entry name" value="DEHYDROGENASE, PUTATIVE (AFU_ORTHOLOGUE AFUA_2G13270)-RELATED"/>
    <property type="match status" value="1"/>
</dbReference>
<reference evidence="2 3" key="1">
    <citation type="submission" date="2018-11" db="EMBL/GenBank/DDBJ databases">
        <authorList>
            <person name="Li F."/>
        </authorList>
    </citation>
    <scope>NUCLEOTIDE SEQUENCE [LARGE SCALE GENOMIC DNA]</scope>
    <source>
        <strain evidence="2 3">Gsoil 097</strain>
    </source>
</reference>
<dbReference type="Gene3D" id="3.40.50.720">
    <property type="entry name" value="NAD(P)-binding Rossmann-like Domain"/>
    <property type="match status" value="1"/>
</dbReference>
<dbReference type="SUPFAM" id="SSF50129">
    <property type="entry name" value="GroES-like"/>
    <property type="match status" value="1"/>
</dbReference>
<keyword evidence="3" id="KW-1185">Reference proteome</keyword>
<protein>
    <submittedName>
        <fullName evidence="2">Zn-dependent oxidoreductase</fullName>
    </submittedName>
</protein>
<dbReference type="Proteomes" id="UP000267128">
    <property type="component" value="Unassembled WGS sequence"/>
</dbReference>
<dbReference type="InterPro" id="IPR011032">
    <property type="entry name" value="GroES-like_sf"/>
</dbReference>
<organism evidence="2 3">
    <name type="scientific">Nocardioides marmoriginsengisoli</name>
    <dbReference type="NCBI Taxonomy" id="661483"/>
    <lineage>
        <taxon>Bacteria</taxon>
        <taxon>Bacillati</taxon>
        <taxon>Actinomycetota</taxon>
        <taxon>Actinomycetes</taxon>
        <taxon>Propionibacteriales</taxon>
        <taxon>Nocardioidaceae</taxon>
        <taxon>Nocardioides</taxon>
    </lineage>
</organism>
<evidence type="ECO:0000313" key="3">
    <source>
        <dbReference type="Proteomes" id="UP000267128"/>
    </source>
</evidence>
<dbReference type="AlphaFoldDB" id="A0A3N0CF64"/>
<dbReference type="OrthoDB" id="9787435at2"/>
<dbReference type="PANTHER" id="PTHR45033">
    <property type="match status" value="1"/>
</dbReference>
<feature type="domain" description="Enoyl reductase (ER)" evidence="1">
    <location>
        <begin position="11"/>
        <end position="315"/>
    </location>
</feature>
<dbReference type="EMBL" id="RJSE01000007">
    <property type="protein sequence ID" value="RNL61929.1"/>
    <property type="molecule type" value="Genomic_DNA"/>
</dbReference>
<dbReference type="Gene3D" id="3.90.180.10">
    <property type="entry name" value="Medium-chain alcohol dehydrogenases, catalytic domain"/>
    <property type="match status" value="1"/>
</dbReference>
<gene>
    <name evidence="2" type="ORF">EFK50_08850</name>
</gene>
<comment type="caution">
    <text evidence="2">The sequence shown here is derived from an EMBL/GenBank/DDBJ whole genome shotgun (WGS) entry which is preliminary data.</text>
</comment>
<dbReference type="RefSeq" id="WP_123227224.1">
    <property type="nucleotide sequence ID" value="NZ_RJSE01000007.1"/>
</dbReference>
<name>A0A3N0CF64_9ACTN</name>
<proteinExistence type="predicted"/>
<sequence>MRAAYVEQPSATDPAAAVVVGELDAPAGPDGWAQVDLYAGALNMHDVWMLRGVAQQPGVDRYVLGSDGAGRYDGTDVVIYPVLPATESGRTVGHATLLSDQGHGLLAEQAVVPRENLVAKPAHLSWAEAASLPTAWLTAYRMLFTKGDLRAGGSVLIQGAGGGVATAALLLARAAGANVLVTSRSAEKRDRARELGADLALEPGARVPDLVDVVVDTVGPATFEHSMMSTRAGGAIVTCGASTGFVVEVNLARLFAREISIHGSTTGTLEEFRALLGFVGKHQVRPVVDSVVDLDDVRRQVERMVAGDGFGKLCVQLR</sequence>
<dbReference type="InterPro" id="IPR013149">
    <property type="entry name" value="ADH-like_C"/>
</dbReference>